<name>A0A2S5TJ76_9GAMM</name>
<dbReference type="AlphaFoldDB" id="A0A2S5TJ76"/>
<evidence type="ECO:0000313" key="2">
    <source>
        <dbReference type="Proteomes" id="UP000238220"/>
    </source>
</evidence>
<accession>A0A2S5TJ76</accession>
<keyword evidence="2" id="KW-1185">Reference proteome</keyword>
<organism evidence="1 2">
    <name type="scientific">Solimonas fluminis</name>
    <dbReference type="NCBI Taxonomy" id="2086571"/>
    <lineage>
        <taxon>Bacteria</taxon>
        <taxon>Pseudomonadati</taxon>
        <taxon>Pseudomonadota</taxon>
        <taxon>Gammaproteobacteria</taxon>
        <taxon>Nevskiales</taxon>
        <taxon>Nevskiaceae</taxon>
        <taxon>Solimonas</taxon>
    </lineage>
</organism>
<gene>
    <name evidence="1" type="ORF">C3942_04990</name>
</gene>
<dbReference type="OrthoDB" id="7066666at2"/>
<evidence type="ECO:0008006" key="3">
    <source>
        <dbReference type="Google" id="ProtNLM"/>
    </source>
</evidence>
<evidence type="ECO:0000313" key="1">
    <source>
        <dbReference type="EMBL" id="PPE75034.1"/>
    </source>
</evidence>
<comment type="caution">
    <text evidence="1">The sequence shown here is derived from an EMBL/GenBank/DDBJ whole genome shotgun (WGS) entry which is preliminary data.</text>
</comment>
<protein>
    <recommendedName>
        <fullName evidence="3">Bacterial transcriptional activator domain-containing protein</fullName>
    </recommendedName>
</protein>
<dbReference type="RefSeq" id="WP_104229260.1">
    <property type="nucleotide sequence ID" value="NZ_PSNW01000002.1"/>
</dbReference>
<dbReference type="Proteomes" id="UP000238220">
    <property type="component" value="Unassembled WGS sequence"/>
</dbReference>
<dbReference type="EMBL" id="PSNW01000002">
    <property type="protein sequence ID" value="PPE75034.1"/>
    <property type="molecule type" value="Genomic_DNA"/>
</dbReference>
<reference evidence="1 2" key="1">
    <citation type="submission" date="2018-02" db="EMBL/GenBank/DDBJ databases">
        <title>Genome sequencing of Solimonas sp. HR-BB.</title>
        <authorList>
            <person name="Lee Y."/>
            <person name="Jeon C.O."/>
        </authorList>
    </citation>
    <scope>NUCLEOTIDE SEQUENCE [LARGE SCALE GENOMIC DNA]</scope>
    <source>
        <strain evidence="1 2">HR-BB</strain>
    </source>
</reference>
<sequence length="104" mass="11699">MEAIGQRSAAAESLWRDGDAALASGQLEQAYRCYTAAHDQVTDCPRLHLEAHRRLRRVTRRRDPRGEYLTDTLLVKLAPLGVFELIALYFRSRVAGSAECRRGA</sequence>
<proteinExistence type="predicted"/>